<name>A0ABU4HVX1_9ACTN</name>
<evidence type="ECO:0000256" key="2">
    <source>
        <dbReference type="ARBA" id="ARBA00023125"/>
    </source>
</evidence>
<protein>
    <recommendedName>
        <fullName evidence="6">MarR family transcriptional regulator</fullName>
    </recommendedName>
</protein>
<dbReference type="Gene3D" id="1.10.10.10">
    <property type="entry name" value="Winged helix-like DNA-binding domain superfamily/Winged helix DNA-binding domain"/>
    <property type="match status" value="1"/>
</dbReference>
<evidence type="ECO:0000256" key="1">
    <source>
        <dbReference type="ARBA" id="ARBA00023015"/>
    </source>
</evidence>
<evidence type="ECO:0008006" key="6">
    <source>
        <dbReference type="Google" id="ProtNLM"/>
    </source>
</evidence>
<keyword evidence="5" id="KW-1185">Reference proteome</keyword>
<dbReference type="PANTHER" id="PTHR38465:SF2">
    <property type="entry name" value="HTH-TYPE TRANSCRIPTIONAL REGULATOR MMPR5"/>
    <property type="match status" value="1"/>
</dbReference>
<organism evidence="4 5">
    <name type="scientific">Conexibacter stalactiti</name>
    <dbReference type="NCBI Taxonomy" id="1940611"/>
    <lineage>
        <taxon>Bacteria</taxon>
        <taxon>Bacillati</taxon>
        <taxon>Actinomycetota</taxon>
        <taxon>Thermoleophilia</taxon>
        <taxon>Solirubrobacterales</taxon>
        <taxon>Conexibacteraceae</taxon>
        <taxon>Conexibacter</taxon>
    </lineage>
</organism>
<dbReference type="EMBL" id="JAWSTH010000089">
    <property type="protein sequence ID" value="MDW5597475.1"/>
    <property type="molecule type" value="Genomic_DNA"/>
</dbReference>
<dbReference type="Gene3D" id="1.10.287.160">
    <property type="entry name" value="HR1 repeat"/>
    <property type="match status" value="1"/>
</dbReference>
<keyword evidence="1" id="KW-0805">Transcription regulation</keyword>
<dbReference type="PANTHER" id="PTHR38465">
    <property type="entry name" value="HTH-TYPE TRANSCRIPTIONAL REGULATOR MJ1563-RELATED"/>
    <property type="match status" value="1"/>
</dbReference>
<dbReference type="InterPro" id="IPR036390">
    <property type="entry name" value="WH_DNA-bd_sf"/>
</dbReference>
<dbReference type="RefSeq" id="WP_318599939.1">
    <property type="nucleotide sequence ID" value="NZ_JAWSTH010000089.1"/>
</dbReference>
<evidence type="ECO:0000313" key="5">
    <source>
        <dbReference type="Proteomes" id="UP001284601"/>
    </source>
</evidence>
<dbReference type="InterPro" id="IPR036388">
    <property type="entry name" value="WH-like_DNA-bd_sf"/>
</dbReference>
<keyword evidence="3" id="KW-0804">Transcription</keyword>
<keyword evidence="2" id="KW-0238">DNA-binding</keyword>
<accession>A0ABU4HVX1</accession>
<evidence type="ECO:0000256" key="3">
    <source>
        <dbReference type="ARBA" id="ARBA00023163"/>
    </source>
</evidence>
<dbReference type="SUPFAM" id="SSF46785">
    <property type="entry name" value="Winged helix' DNA-binding domain"/>
    <property type="match status" value="1"/>
</dbReference>
<comment type="caution">
    <text evidence="4">The sequence shown here is derived from an EMBL/GenBank/DDBJ whole genome shotgun (WGS) entry which is preliminary data.</text>
</comment>
<reference evidence="5" key="1">
    <citation type="submission" date="2023-07" db="EMBL/GenBank/DDBJ databases">
        <title>Conexibacter stalactiti sp. nov., isolated from stalactites in a lava cave and emended description of the genus Conexibacter.</title>
        <authorList>
            <person name="Lee S.D."/>
        </authorList>
    </citation>
    <scope>NUCLEOTIDE SEQUENCE [LARGE SCALE GENOMIC DNA]</scope>
    <source>
        <strain evidence="5">KCTC 39840</strain>
    </source>
</reference>
<gene>
    <name evidence="4" type="ORF">R7226_24210</name>
</gene>
<sequence length="166" mass="18061">MSAATDAELAYVDQVGRYFARQYNVPPVSGRVCGWLLICEPPEQTAAEIAEALGISRSAVGSAVTMLENWTVVQRRRPPGERADKIGVHAAFGEAGLVSPAEYGALRALAVAGLELLRDSPPARRTRLLEMVAFTDFLLERLPALAEEWRARRDALRASGALPHHD</sequence>
<dbReference type="Proteomes" id="UP001284601">
    <property type="component" value="Unassembled WGS sequence"/>
</dbReference>
<proteinExistence type="predicted"/>
<dbReference type="InterPro" id="IPR052362">
    <property type="entry name" value="HTH-GbsR_regulator"/>
</dbReference>
<evidence type="ECO:0000313" key="4">
    <source>
        <dbReference type="EMBL" id="MDW5597475.1"/>
    </source>
</evidence>